<dbReference type="RefSeq" id="WP_125483214.1">
    <property type="nucleotide sequence ID" value="NZ_FCON02000228.1"/>
</dbReference>
<gene>
    <name evidence="1" type="ORF">AWB68_08026</name>
</gene>
<dbReference type="OrthoDB" id="7061001at2"/>
<evidence type="ECO:0000313" key="1">
    <source>
        <dbReference type="EMBL" id="SAL86433.1"/>
    </source>
</evidence>
<proteinExistence type="predicted"/>
<evidence type="ECO:0000313" key="2">
    <source>
        <dbReference type="Proteomes" id="UP000054770"/>
    </source>
</evidence>
<accession>A0A158L0C9</accession>
<protein>
    <submittedName>
        <fullName evidence="1">Uncharacterized protein</fullName>
    </submittedName>
</protein>
<organism evidence="1 2">
    <name type="scientific">Caballeronia choica</name>
    <dbReference type="NCBI Taxonomy" id="326476"/>
    <lineage>
        <taxon>Bacteria</taxon>
        <taxon>Pseudomonadati</taxon>
        <taxon>Pseudomonadota</taxon>
        <taxon>Betaproteobacteria</taxon>
        <taxon>Burkholderiales</taxon>
        <taxon>Burkholderiaceae</taxon>
        <taxon>Caballeronia</taxon>
    </lineage>
</organism>
<keyword evidence="2" id="KW-1185">Reference proteome</keyword>
<sequence length="74" mass="8544">MPASLLDQLWLVDLDHDSHRLNAEQLPNPILYSYLYLKAERFRAEHEHELRVTLSAIRMGKLAFGGEVMELPPS</sequence>
<dbReference type="AlphaFoldDB" id="A0A158L0C9"/>
<comment type="caution">
    <text evidence="1">The sequence shown here is derived from an EMBL/GenBank/DDBJ whole genome shotgun (WGS) entry which is preliminary data.</text>
</comment>
<reference evidence="1" key="1">
    <citation type="submission" date="2016-01" db="EMBL/GenBank/DDBJ databases">
        <authorList>
            <person name="Peeters C."/>
        </authorList>
    </citation>
    <scope>NUCLEOTIDE SEQUENCE [LARGE SCALE GENOMIC DNA]</scope>
    <source>
        <strain evidence="1">LMG 22940</strain>
    </source>
</reference>
<dbReference type="Proteomes" id="UP000054770">
    <property type="component" value="Unassembled WGS sequence"/>
</dbReference>
<dbReference type="EMBL" id="FCON02000228">
    <property type="protein sequence ID" value="SAL86433.1"/>
    <property type="molecule type" value="Genomic_DNA"/>
</dbReference>
<name>A0A158L0C9_9BURK</name>